<evidence type="ECO:0000259" key="2">
    <source>
        <dbReference type="PROSITE" id="PS50093"/>
    </source>
</evidence>
<evidence type="ECO:0000256" key="1">
    <source>
        <dbReference type="SAM" id="SignalP"/>
    </source>
</evidence>
<evidence type="ECO:0000313" key="4">
    <source>
        <dbReference type="Proteomes" id="UP000610558"/>
    </source>
</evidence>
<sequence>MKSAVKILSSVIAASFLQACVFDEAGTEYVQPDSNTSPVVTLNYDDEYAINNYLSFADNSADITVQLGSVEFTLPSRSEMQLRGFGGLEYDVVWKTSVVEDSRGIKTLRMGYYQYNPNANDLNPPQFHSLAKDVKGNIYLTEFVEQLKSDLGVFPDRFASPQLLFPKQVEVGDRWVTGGSLVPFYYDFSTGSGWTAELVSDNATAPISGVENCIVIKYYKRGPAYYMYLKSGEGIVEWVNSWEEADDGTLTPIDGFSIGQGGPGTTELPYKGYGWNSAEEDSVGGQFYLYGLIAAGKRVDPDPEKSFPGEEVNVNKGDTSPINDTDYGFYRMAETVDGVDGLPRLLDLRLPLERNEERIDFSDAKWDALGGHYYRPYVSINLYGQTYYADYSTDDGDPDTKDGFVLYKLNDEPIGPKAVTFMGQGVLKKLGDVGGEAPDQIKFTGRFDGQYFNANKDGLTDELLPFGLTAENCPEGFDPNPASGKPFCLPAARAGQKYRVYANYLVRSQPYKEEYYTSVSLPQSFYDSVTIYCSKLIEQNKCDANDFIIEFIVPEDYEGEPIDFILVGNDLDDDEKDYVTSLTFYLPVEKKAAGGQKPVARLYDNYGEVINGTLVLAHDPETNTEVKHFKLDVVNALASADPDGGPIMKYSWDFDDVKGLIGDTAPLGTYTYYENGEYTISLTVTDDEGDTDTTYRKVVISDKGTISVKNIANDFASGWFDVYIFKEGEENGFSRFVFLDKNEEEEFEVEGGFFYDVFIVDDAETKCQTTVEVLNGIDTPLEVDLDDGQCEFN</sequence>
<dbReference type="InterPro" id="IPR022409">
    <property type="entry name" value="PKD/Chitinase_dom"/>
</dbReference>
<dbReference type="InterPro" id="IPR000601">
    <property type="entry name" value="PKD_dom"/>
</dbReference>
<keyword evidence="4" id="KW-1185">Reference proteome</keyword>
<proteinExistence type="predicted"/>
<feature type="chain" id="PRO_5037689388" evidence="1">
    <location>
        <begin position="20"/>
        <end position="793"/>
    </location>
</feature>
<dbReference type="EMBL" id="JACXLD010000001">
    <property type="protein sequence ID" value="MBD2857745.1"/>
    <property type="molecule type" value="Genomic_DNA"/>
</dbReference>
<dbReference type="PROSITE" id="PS51257">
    <property type="entry name" value="PROKAR_LIPOPROTEIN"/>
    <property type="match status" value="1"/>
</dbReference>
<keyword evidence="1" id="KW-0732">Signal</keyword>
<dbReference type="InterPro" id="IPR035986">
    <property type="entry name" value="PKD_dom_sf"/>
</dbReference>
<dbReference type="Pfam" id="PF18911">
    <property type="entry name" value="PKD_4"/>
    <property type="match status" value="1"/>
</dbReference>
<dbReference type="RefSeq" id="WP_190761966.1">
    <property type="nucleotide sequence ID" value="NZ_JACXLD010000001.1"/>
</dbReference>
<dbReference type="InterPro" id="IPR013783">
    <property type="entry name" value="Ig-like_fold"/>
</dbReference>
<dbReference type="SMART" id="SM00089">
    <property type="entry name" value="PKD"/>
    <property type="match status" value="1"/>
</dbReference>
<feature type="signal peptide" evidence="1">
    <location>
        <begin position="1"/>
        <end position="19"/>
    </location>
</feature>
<protein>
    <submittedName>
        <fullName evidence="3">PKD domain-containing protein</fullName>
    </submittedName>
</protein>
<dbReference type="Gene3D" id="2.60.40.10">
    <property type="entry name" value="Immunoglobulins"/>
    <property type="match status" value="1"/>
</dbReference>
<gene>
    <name evidence="3" type="ORF">IB286_01915</name>
</gene>
<evidence type="ECO:0000313" key="3">
    <source>
        <dbReference type="EMBL" id="MBD2857745.1"/>
    </source>
</evidence>
<organism evidence="3 4">
    <name type="scientific">Spongiibacter pelagi</name>
    <dbReference type="NCBI Taxonomy" id="2760804"/>
    <lineage>
        <taxon>Bacteria</taxon>
        <taxon>Pseudomonadati</taxon>
        <taxon>Pseudomonadota</taxon>
        <taxon>Gammaproteobacteria</taxon>
        <taxon>Cellvibrionales</taxon>
        <taxon>Spongiibacteraceae</taxon>
        <taxon>Spongiibacter</taxon>
    </lineage>
</organism>
<accession>A0A927BY78</accession>
<dbReference type="AlphaFoldDB" id="A0A927BY78"/>
<dbReference type="CDD" id="cd00146">
    <property type="entry name" value="PKD"/>
    <property type="match status" value="1"/>
</dbReference>
<dbReference type="SUPFAM" id="SSF49299">
    <property type="entry name" value="PKD domain"/>
    <property type="match status" value="1"/>
</dbReference>
<feature type="domain" description="PKD" evidence="2">
    <location>
        <begin position="644"/>
        <end position="705"/>
    </location>
</feature>
<dbReference type="Proteomes" id="UP000610558">
    <property type="component" value="Unassembled WGS sequence"/>
</dbReference>
<dbReference type="PROSITE" id="PS50093">
    <property type="entry name" value="PKD"/>
    <property type="match status" value="1"/>
</dbReference>
<reference evidence="3" key="1">
    <citation type="submission" date="2020-09" db="EMBL/GenBank/DDBJ databases">
        <authorList>
            <person name="Yoon J.-W."/>
        </authorList>
    </citation>
    <scope>NUCLEOTIDE SEQUENCE</scope>
    <source>
        <strain evidence="3">KMU-158</strain>
    </source>
</reference>
<comment type="caution">
    <text evidence="3">The sequence shown here is derived from an EMBL/GenBank/DDBJ whole genome shotgun (WGS) entry which is preliminary data.</text>
</comment>
<name>A0A927BY78_9GAMM</name>